<keyword evidence="1" id="KW-0732">Signal</keyword>
<name>A0ABQ7BPQ2_BRACR</name>
<feature type="chain" id="PRO_5046771509" evidence="1">
    <location>
        <begin position="17"/>
        <end position="78"/>
    </location>
</feature>
<sequence length="78" mass="8573">MLLFFILVKCIRDSHWSNQGPEYKGHVSCNCVILDALSAPTALQKSTELQLRSGKNTSCCRLRQRITMEAGACLGTAS</sequence>
<reference evidence="2 3" key="1">
    <citation type="journal article" date="2020" name="BMC Genomics">
        <title>Intraspecific diversification of the crop wild relative Brassica cretica Lam. using demographic model selection.</title>
        <authorList>
            <person name="Kioukis A."/>
            <person name="Michalopoulou V.A."/>
            <person name="Briers L."/>
            <person name="Pirintsos S."/>
            <person name="Studholme D.J."/>
            <person name="Pavlidis P."/>
            <person name="Sarris P.F."/>
        </authorList>
    </citation>
    <scope>NUCLEOTIDE SEQUENCE [LARGE SCALE GENOMIC DNA]</scope>
    <source>
        <strain evidence="3">cv. PFS-1207/04</strain>
    </source>
</reference>
<comment type="caution">
    <text evidence="2">The sequence shown here is derived from an EMBL/GenBank/DDBJ whole genome shotgun (WGS) entry which is preliminary data.</text>
</comment>
<feature type="signal peptide" evidence="1">
    <location>
        <begin position="1"/>
        <end position="16"/>
    </location>
</feature>
<organism evidence="2 3">
    <name type="scientific">Brassica cretica</name>
    <name type="common">Mustard</name>
    <dbReference type="NCBI Taxonomy" id="69181"/>
    <lineage>
        <taxon>Eukaryota</taxon>
        <taxon>Viridiplantae</taxon>
        <taxon>Streptophyta</taxon>
        <taxon>Embryophyta</taxon>
        <taxon>Tracheophyta</taxon>
        <taxon>Spermatophyta</taxon>
        <taxon>Magnoliopsida</taxon>
        <taxon>eudicotyledons</taxon>
        <taxon>Gunneridae</taxon>
        <taxon>Pentapetalae</taxon>
        <taxon>rosids</taxon>
        <taxon>malvids</taxon>
        <taxon>Brassicales</taxon>
        <taxon>Brassicaceae</taxon>
        <taxon>Brassiceae</taxon>
        <taxon>Brassica</taxon>
    </lineage>
</organism>
<dbReference type="EMBL" id="QGKV02001507">
    <property type="protein sequence ID" value="KAF3534169.1"/>
    <property type="molecule type" value="Genomic_DNA"/>
</dbReference>
<keyword evidence="3" id="KW-1185">Reference proteome</keyword>
<evidence type="ECO:0000256" key="1">
    <source>
        <dbReference type="SAM" id="SignalP"/>
    </source>
</evidence>
<gene>
    <name evidence="2" type="ORF">DY000_02039065</name>
</gene>
<evidence type="ECO:0000313" key="2">
    <source>
        <dbReference type="EMBL" id="KAF3534169.1"/>
    </source>
</evidence>
<accession>A0ABQ7BPQ2</accession>
<proteinExistence type="predicted"/>
<evidence type="ECO:0000313" key="3">
    <source>
        <dbReference type="Proteomes" id="UP000266723"/>
    </source>
</evidence>
<protein>
    <submittedName>
        <fullName evidence="2">Uncharacterized protein</fullName>
    </submittedName>
</protein>
<dbReference type="Proteomes" id="UP000266723">
    <property type="component" value="Unassembled WGS sequence"/>
</dbReference>